<dbReference type="AlphaFoldDB" id="A0A5D2CA09"/>
<name>A0A5D2CA09_GOSDA</name>
<organism evidence="1 2">
    <name type="scientific">Gossypium darwinii</name>
    <name type="common">Darwin's cotton</name>
    <name type="synonym">Gossypium barbadense var. darwinii</name>
    <dbReference type="NCBI Taxonomy" id="34276"/>
    <lineage>
        <taxon>Eukaryota</taxon>
        <taxon>Viridiplantae</taxon>
        <taxon>Streptophyta</taxon>
        <taxon>Embryophyta</taxon>
        <taxon>Tracheophyta</taxon>
        <taxon>Spermatophyta</taxon>
        <taxon>Magnoliopsida</taxon>
        <taxon>eudicotyledons</taxon>
        <taxon>Gunneridae</taxon>
        <taxon>Pentapetalae</taxon>
        <taxon>rosids</taxon>
        <taxon>malvids</taxon>
        <taxon>Malvales</taxon>
        <taxon>Malvaceae</taxon>
        <taxon>Malvoideae</taxon>
        <taxon>Gossypium</taxon>
    </lineage>
</organism>
<gene>
    <name evidence="1" type="ORF">ES288_D06G190300v1</name>
</gene>
<accession>A0A5D2CA09</accession>
<reference evidence="1 2" key="1">
    <citation type="submission" date="2019-06" db="EMBL/GenBank/DDBJ databases">
        <title>WGS assembly of Gossypium darwinii.</title>
        <authorList>
            <person name="Chen Z.J."/>
            <person name="Sreedasyam A."/>
            <person name="Ando A."/>
            <person name="Song Q."/>
            <person name="De L."/>
            <person name="Hulse-Kemp A."/>
            <person name="Ding M."/>
            <person name="Ye W."/>
            <person name="Kirkbride R."/>
            <person name="Jenkins J."/>
            <person name="Plott C."/>
            <person name="Lovell J."/>
            <person name="Lin Y.-M."/>
            <person name="Vaughn R."/>
            <person name="Liu B."/>
            <person name="Li W."/>
            <person name="Simpson S."/>
            <person name="Scheffler B."/>
            <person name="Saski C."/>
            <person name="Grover C."/>
            <person name="Hu G."/>
            <person name="Conover J."/>
            <person name="Carlson J."/>
            <person name="Shu S."/>
            <person name="Boston L."/>
            <person name="Williams M."/>
            <person name="Peterson D."/>
            <person name="Mcgee K."/>
            <person name="Jones D."/>
            <person name="Wendel J."/>
            <person name="Stelly D."/>
            <person name="Grimwood J."/>
            <person name="Schmutz J."/>
        </authorList>
    </citation>
    <scope>NUCLEOTIDE SEQUENCE [LARGE SCALE GENOMIC DNA]</scope>
    <source>
        <strain evidence="1">1808015.09</strain>
    </source>
</reference>
<dbReference type="Proteomes" id="UP000323506">
    <property type="component" value="Chromosome D06"/>
</dbReference>
<sequence>MPQIGSYSYSHYVVFSPHLTETYPNIVSYPQTPILPQIPKISLFPQTRPVGLLCCITSPSVSSGVASSSSCLVLVEKQVFSLFVVYKYKIGNAWAKKLF</sequence>
<proteinExistence type="predicted"/>
<dbReference type="EMBL" id="CM017706">
    <property type="protein sequence ID" value="TYG65498.1"/>
    <property type="molecule type" value="Genomic_DNA"/>
</dbReference>
<evidence type="ECO:0000313" key="1">
    <source>
        <dbReference type="EMBL" id="TYG65498.1"/>
    </source>
</evidence>
<protein>
    <submittedName>
        <fullName evidence="1">Uncharacterized protein</fullName>
    </submittedName>
</protein>
<evidence type="ECO:0000313" key="2">
    <source>
        <dbReference type="Proteomes" id="UP000323506"/>
    </source>
</evidence>
<keyword evidence="2" id="KW-1185">Reference proteome</keyword>